<feature type="transmembrane region" description="Helical" evidence="7">
    <location>
        <begin position="318"/>
        <end position="335"/>
    </location>
</feature>
<feature type="transmembrane region" description="Helical" evidence="7">
    <location>
        <begin position="407"/>
        <end position="431"/>
    </location>
</feature>
<sequence length="455" mass="49098">MTKDMTTGNPVKLILYFSVPLLIGNIFQQFYSMVDTIIVGRFLGVKALAAVGSTGSMNFLIIGFVLGLTSGFSVLVSQKFGANDIDGVKKSVGSAIVLSVIMSIIITLISVIASKPLLHAINTPSDIMDDAQSYIVVIYGGIFATFFYNMISSILRALGDSKTPLYFLIVSSILNIILDLFFIVNLCMGVAGAAYATVISQGVSGFLCLFYTAKKFPILKLKRSHFKYDSVYFKNHLSIGIPMALQFSITAIGAIILQGAVNSFGSTVVAAHTAASKVEQLVMQPSITFGIAMATYCAQNLGAGNIKRIKEGVKKCTIINISIGVVGGFVLFIFGEQFVKLFVSDSDPSVITYSMKYLTTVSFFFIPLSLIFIYRNALQGMGYTLVPMLAGVCELLARTIVAFTLPIFLGYIGVCLAGPIAWIAACIPLIFDYIKKIKNLSESDCISINALKKQS</sequence>
<protein>
    <submittedName>
        <fullName evidence="8">MATE family efflux protein</fullName>
    </submittedName>
</protein>
<feature type="transmembrane region" description="Helical" evidence="7">
    <location>
        <begin position="12"/>
        <end position="31"/>
    </location>
</feature>
<proteinExistence type="predicted"/>
<keyword evidence="2" id="KW-0813">Transport</keyword>
<reference evidence="8 9" key="1">
    <citation type="submission" date="2023-07" db="EMBL/GenBank/DDBJ databases">
        <title>Genomic Encyclopedia of Type Strains, Phase IV (KMG-IV): sequencing the most valuable type-strain genomes for metagenomic binning, comparative biology and taxonomic classification.</title>
        <authorList>
            <person name="Goeker M."/>
        </authorList>
    </citation>
    <scope>NUCLEOTIDE SEQUENCE [LARGE SCALE GENOMIC DNA]</scope>
    <source>
        <strain evidence="8 9">DSM 15049</strain>
    </source>
</reference>
<dbReference type="Proteomes" id="UP001232584">
    <property type="component" value="Unassembled WGS sequence"/>
</dbReference>
<feature type="transmembrane region" description="Helical" evidence="7">
    <location>
        <begin position="59"/>
        <end position="80"/>
    </location>
</feature>
<name>A0ABU0N3Q4_9FIRM</name>
<accession>A0ABU0N3Q4</accession>
<evidence type="ECO:0000256" key="5">
    <source>
        <dbReference type="ARBA" id="ARBA00022989"/>
    </source>
</evidence>
<evidence type="ECO:0000256" key="2">
    <source>
        <dbReference type="ARBA" id="ARBA00022448"/>
    </source>
</evidence>
<evidence type="ECO:0000256" key="3">
    <source>
        <dbReference type="ARBA" id="ARBA00022475"/>
    </source>
</evidence>
<evidence type="ECO:0000256" key="7">
    <source>
        <dbReference type="SAM" id="Phobius"/>
    </source>
</evidence>
<feature type="transmembrane region" description="Helical" evidence="7">
    <location>
        <begin position="92"/>
        <end position="113"/>
    </location>
</feature>
<feature type="transmembrane region" description="Helical" evidence="7">
    <location>
        <begin position="355"/>
        <end position="374"/>
    </location>
</feature>
<feature type="transmembrane region" description="Helical" evidence="7">
    <location>
        <begin position="133"/>
        <end position="151"/>
    </location>
</feature>
<dbReference type="PANTHER" id="PTHR43549">
    <property type="entry name" value="MULTIDRUG RESISTANCE PROTEIN YPNP-RELATED"/>
    <property type="match status" value="1"/>
</dbReference>
<dbReference type="EMBL" id="JAUSWG010000014">
    <property type="protein sequence ID" value="MDQ0557789.1"/>
    <property type="molecule type" value="Genomic_DNA"/>
</dbReference>
<keyword evidence="5 7" id="KW-1133">Transmembrane helix</keyword>
<evidence type="ECO:0000256" key="4">
    <source>
        <dbReference type="ARBA" id="ARBA00022692"/>
    </source>
</evidence>
<keyword evidence="3" id="KW-1003">Cell membrane</keyword>
<evidence type="ECO:0000256" key="1">
    <source>
        <dbReference type="ARBA" id="ARBA00004651"/>
    </source>
</evidence>
<keyword evidence="4 7" id="KW-0812">Transmembrane</keyword>
<dbReference type="PIRSF" id="PIRSF006603">
    <property type="entry name" value="DinF"/>
    <property type="match status" value="1"/>
</dbReference>
<dbReference type="Pfam" id="PF01554">
    <property type="entry name" value="MatE"/>
    <property type="match status" value="2"/>
</dbReference>
<comment type="subcellular location">
    <subcellularLocation>
        <location evidence="1">Cell membrane</location>
        <topology evidence="1">Multi-pass membrane protein</topology>
    </subcellularLocation>
</comment>
<dbReference type="InterPro" id="IPR002528">
    <property type="entry name" value="MATE_fam"/>
</dbReference>
<evidence type="ECO:0000256" key="6">
    <source>
        <dbReference type="ARBA" id="ARBA00023136"/>
    </source>
</evidence>
<comment type="caution">
    <text evidence="8">The sequence shown here is derived from an EMBL/GenBank/DDBJ whole genome shotgun (WGS) entry which is preliminary data.</text>
</comment>
<feature type="transmembrane region" description="Helical" evidence="7">
    <location>
        <begin position="381"/>
        <end position="401"/>
    </location>
</feature>
<keyword evidence="9" id="KW-1185">Reference proteome</keyword>
<feature type="transmembrane region" description="Helical" evidence="7">
    <location>
        <begin position="281"/>
        <end position="298"/>
    </location>
</feature>
<dbReference type="InterPro" id="IPR048279">
    <property type="entry name" value="MdtK-like"/>
</dbReference>
<keyword evidence="6 7" id="KW-0472">Membrane</keyword>
<feature type="transmembrane region" description="Helical" evidence="7">
    <location>
        <begin position="190"/>
        <end position="213"/>
    </location>
</feature>
<dbReference type="CDD" id="cd13138">
    <property type="entry name" value="MATE_yoeA_like"/>
    <property type="match status" value="1"/>
</dbReference>
<feature type="transmembrane region" description="Helical" evidence="7">
    <location>
        <begin position="237"/>
        <end position="261"/>
    </location>
</feature>
<dbReference type="InterPro" id="IPR052031">
    <property type="entry name" value="Membrane_Transporter-Flippase"/>
</dbReference>
<feature type="transmembrane region" description="Helical" evidence="7">
    <location>
        <begin position="163"/>
        <end position="184"/>
    </location>
</feature>
<dbReference type="PANTHER" id="PTHR43549:SF3">
    <property type="entry name" value="MULTIDRUG RESISTANCE PROTEIN YPNP-RELATED"/>
    <property type="match status" value="1"/>
</dbReference>
<dbReference type="NCBIfam" id="TIGR00797">
    <property type="entry name" value="matE"/>
    <property type="match status" value="1"/>
</dbReference>
<dbReference type="RefSeq" id="WP_307509319.1">
    <property type="nucleotide sequence ID" value="NZ_BAAACE010000028.1"/>
</dbReference>
<gene>
    <name evidence="8" type="ORF">QOZ92_002924</name>
</gene>
<evidence type="ECO:0000313" key="9">
    <source>
        <dbReference type="Proteomes" id="UP001232584"/>
    </source>
</evidence>
<organism evidence="8 9">
    <name type="scientific">Paraclostridium ghonii</name>
    <dbReference type="NCBI Taxonomy" id="29358"/>
    <lineage>
        <taxon>Bacteria</taxon>
        <taxon>Bacillati</taxon>
        <taxon>Bacillota</taxon>
        <taxon>Clostridia</taxon>
        <taxon>Peptostreptococcales</taxon>
        <taxon>Peptostreptococcaceae</taxon>
        <taxon>Paraclostridium</taxon>
    </lineage>
</organism>
<evidence type="ECO:0000313" key="8">
    <source>
        <dbReference type="EMBL" id="MDQ0557789.1"/>
    </source>
</evidence>